<keyword evidence="4" id="KW-0067">ATP-binding</keyword>
<dbReference type="InterPro" id="IPR043129">
    <property type="entry name" value="ATPase_NBD"/>
</dbReference>
<evidence type="ECO:0000256" key="6">
    <source>
        <dbReference type="ARBA" id="ARBA00023277"/>
    </source>
</evidence>
<protein>
    <submittedName>
        <fullName evidence="9">FGGY-family carbohydrate kinase</fullName>
    </submittedName>
</protein>
<dbReference type="RefSeq" id="WP_282585244.1">
    <property type="nucleotide sequence ID" value="NZ_JAMOIM010000007.1"/>
</dbReference>
<dbReference type="GO" id="GO:0019569">
    <property type="term" value="P:L-arabinose catabolic process to D-xylulose 5-phosphate"/>
    <property type="evidence" value="ECO:0007669"/>
    <property type="project" value="InterPro"/>
</dbReference>
<keyword evidence="5" id="KW-0054">Arabinose catabolism</keyword>
<dbReference type="CDD" id="cd07781">
    <property type="entry name" value="ASKHA_NBD_FGGY_L-RBK"/>
    <property type="match status" value="1"/>
</dbReference>
<keyword evidence="1" id="KW-0808">Transferase</keyword>
<dbReference type="PANTHER" id="PTHR43435">
    <property type="entry name" value="RIBULOKINASE"/>
    <property type="match status" value="1"/>
</dbReference>
<dbReference type="InterPro" id="IPR018484">
    <property type="entry name" value="FGGY_N"/>
</dbReference>
<evidence type="ECO:0000256" key="3">
    <source>
        <dbReference type="ARBA" id="ARBA00022777"/>
    </source>
</evidence>
<dbReference type="GO" id="GO:0005737">
    <property type="term" value="C:cytoplasm"/>
    <property type="evidence" value="ECO:0007669"/>
    <property type="project" value="TreeGrafter"/>
</dbReference>
<evidence type="ECO:0000259" key="8">
    <source>
        <dbReference type="Pfam" id="PF02782"/>
    </source>
</evidence>
<evidence type="ECO:0000313" key="10">
    <source>
        <dbReference type="Proteomes" id="UP001165667"/>
    </source>
</evidence>
<evidence type="ECO:0000256" key="4">
    <source>
        <dbReference type="ARBA" id="ARBA00022840"/>
    </source>
</evidence>
<keyword evidence="2" id="KW-0547">Nucleotide-binding</keyword>
<dbReference type="PIRSF" id="PIRSF000538">
    <property type="entry name" value="GlpK"/>
    <property type="match status" value="1"/>
</dbReference>
<dbReference type="InterPro" id="IPR000577">
    <property type="entry name" value="Carb_kinase_FGGY"/>
</dbReference>
<dbReference type="GO" id="GO:0005524">
    <property type="term" value="F:ATP binding"/>
    <property type="evidence" value="ECO:0007669"/>
    <property type="project" value="UniProtKB-KW"/>
</dbReference>
<dbReference type="Gene3D" id="3.30.420.40">
    <property type="match status" value="2"/>
</dbReference>
<evidence type="ECO:0000259" key="7">
    <source>
        <dbReference type="Pfam" id="PF00370"/>
    </source>
</evidence>
<dbReference type="SUPFAM" id="SSF53067">
    <property type="entry name" value="Actin-like ATPase domain"/>
    <property type="match status" value="2"/>
</dbReference>
<name>A0AA41YX25_9HYPH</name>
<feature type="domain" description="Carbohydrate kinase FGGY N-terminal" evidence="7">
    <location>
        <begin position="4"/>
        <end position="246"/>
    </location>
</feature>
<dbReference type="AlphaFoldDB" id="A0AA41YX25"/>
<dbReference type="Pfam" id="PF02782">
    <property type="entry name" value="FGGY_C"/>
    <property type="match status" value="1"/>
</dbReference>
<comment type="caution">
    <text evidence="9">The sequence shown here is derived from an EMBL/GenBank/DDBJ whole genome shotgun (WGS) entry which is preliminary data.</text>
</comment>
<gene>
    <name evidence="9" type="ORF">M8523_12700</name>
</gene>
<keyword evidence="10" id="KW-1185">Reference proteome</keyword>
<accession>A0AA41YX25</accession>
<organism evidence="9 10">
    <name type="scientific">Lichenifustis flavocetrariae</name>
    <dbReference type="NCBI Taxonomy" id="2949735"/>
    <lineage>
        <taxon>Bacteria</taxon>
        <taxon>Pseudomonadati</taxon>
        <taxon>Pseudomonadota</taxon>
        <taxon>Alphaproteobacteria</taxon>
        <taxon>Hyphomicrobiales</taxon>
        <taxon>Lichenihabitantaceae</taxon>
        <taxon>Lichenifustis</taxon>
    </lineage>
</organism>
<proteinExistence type="predicted"/>
<dbReference type="Pfam" id="PF00370">
    <property type="entry name" value="FGGY_N"/>
    <property type="match status" value="1"/>
</dbReference>
<dbReference type="InterPro" id="IPR018485">
    <property type="entry name" value="FGGY_C"/>
</dbReference>
<reference evidence="9" key="1">
    <citation type="submission" date="2022-05" db="EMBL/GenBank/DDBJ databases">
        <authorList>
            <person name="Pankratov T."/>
        </authorList>
    </citation>
    <scope>NUCLEOTIDE SEQUENCE</scope>
    <source>
        <strain evidence="9">BP6-180914</strain>
    </source>
</reference>
<dbReference type="GO" id="GO:0008741">
    <property type="term" value="F:ribulokinase activity"/>
    <property type="evidence" value="ECO:0007669"/>
    <property type="project" value="InterPro"/>
</dbReference>
<keyword evidence="6" id="KW-0119">Carbohydrate metabolism</keyword>
<dbReference type="GO" id="GO:0019150">
    <property type="term" value="F:D-ribulokinase activity"/>
    <property type="evidence" value="ECO:0007669"/>
    <property type="project" value="TreeGrafter"/>
</dbReference>
<sequence>MPFVMGLDFGTGSVRVGLFDLETRAIVCEREAPYATAYPKLGWAEQSPLDWWEALGRAARAVMRSFGAVKVEGIAVATTASTVVACRRDGQPLRPALLWMDCRAAAEAERTALSRHPVMAYSGGSDAAEWLVPKAMWMAAHDPDFSEAEVVCECLDVINFWLTGRWVASRMNATCKWNYDSIARRLPGELYREFGVPGLEDKLPQTVIPVGEPVERLSRAAAAHLGLDHCPVLAQGGIDAHIGILGAGTVRPGELLMICGTSVVFLLHMETEKPVPGFWGPYPHALVDDLWLVEGGQVSAGSILSWLSRDMFGLTSEQLPALWDEAAKRPVGSTGLLLLDHFMGNRTPYRDPHLRGGILGLTVGHDRASLYRSATESVAVASAHIVERIKALGIPCKRIVSSGGFTKNPLWFKATVDAIGMPVALPEDSNLTIVGTAAAAATGAGLFPNLTAASDGVARIGRTVDPDLRHHSRYRELMKEYHDTTTLLAPTLRRLASHPELHKDVG</sequence>
<dbReference type="InterPro" id="IPR005929">
    <property type="entry name" value="Ribulokinase"/>
</dbReference>
<dbReference type="PANTHER" id="PTHR43435:SF4">
    <property type="entry name" value="FGGY CARBOHYDRATE KINASE DOMAIN-CONTAINING PROTEIN"/>
    <property type="match status" value="1"/>
</dbReference>
<dbReference type="Proteomes" id="UP001165667">
    <property type="component" value="Unassembled WGS sequence"/>
</dbReference>
<evidence type="ECO:0000256" key="5">
    <source>
        <dbReference type="ARBA" id="ARBA00022935"/>
    </source>
</evidence>
<keyword evidence="3 9" id="KW-0418">Kinase</keyword>
<evidence type="ECO:0000256" key="2">
    <source>
        <dbReference type="ARBA" id="ARBA00022741"/>
    </source>
</evidence>
<evidence type="ECO:0000256" key="1">
    <source>
        <dbReference type="ARBA" id="ARBA00022679"/>
    </source>
</evidence>
<dbReference type="EMBL" id="JAMOIM010000007">
    <property type="protein sequence ID" value="MCW6508880.1"/>
    <property type="molecule type" value="Genomic_DNA"/>
</dbReference>
<evidence type="ECO:0000313" key="9">
    <source>
        <dbReference type="EMBL" id="MCW6508880.1"/>
    </source>
</evidence>
<feature type="domain" description="Carbohydrate kinase FGGY C-terminal" evidence="8">
    <location>
        <begin position="256"/>
        <end position="442"/>
    </location>
</feature>